<evidence type="ECO:0000256" key="2">
    <source>
        <dbReference type="ARBA" id="ARBA00047591"/>
    </source>
</evidence>
<accession>A0AAJ0FF44</accession>
<dbReference type="SUPFAM" id="SSF52540">
    <property type="entry name" value="P-loop containing nucleoside triphosphate hydrolases"/>
    <property type="match status" value="1"/>
</dbReference>
<dbReference type="EMBL" id="MU839828">
    <property type="protein sequence ID" value="KAK1758805.1"/>
    <property type="molecule type" value="Genomic_DNA"/>
</dbReference>
<dbReference type="InterPro" id="IPR006073">
    <property type="entry name" value="GTP-bd"/>
</dbReference>
<comment type="catalytic activity">
    <reaction evidence="2">
        <text>a diacylglycerol + H2O = a monoacylglycerol + a fatty acid + H(+)</text>
        <dbReference type="Rhea" id="RHEA:32731"/>
        <dbReference type="ChEBI" id="CHEBI:15377"/>
        <dbReference type="ChEBI" id="CHEBI:15378"/>
        <dbReference type="ChEBI" id="CHEBI:17408"/>
        <dbReference type="ChEBI" id="CHEBI:18035"/>
        <dbReference type="ChEBI" id="CHEBI:28868"/>
    </reaction>
</comment>
<protein>
    <recommendedName>
        <fullName evidence="9">Fungal lipase-like domain-containing protein</fullName>
    </recommendedName>
</protein>
<reference evidence="7" key="1">
    <citation type="submission" date="2023-06" db="EMBL/GenBank/DDBJ databases">
        <title>Genome-scale phylogeny and comparative genomics of the fungal order Sordariales.</title>
        <authorList>
            <consortium name="Lawrence Berkeley National Laboratory"/>
            <person name="Hensen N."/>
            <person name="Bonometti L."/>
            <person name="Westerberg I."/>
            <person name="Brannstrom I.O."/>
            <person name="Guillou S."/>
            <person name="Cros-Aarteil S."/>
            <person name="Calhoun S."/>
            <person name="Haridas S."/>
            <person name="Kuo A."/>
            <person name="Mondo S."/>
            <person name="Pangilinan J."/>
            <person name="Riley R."/>
            <person name="Labutti K."/>
            <person name="Andreopoulos B."/>
            <person name="Lipzen A."/>
            <person name="Chen C."/>
            <person name="Yanf M."/>
            <person name="Daum C."/>
            <person name="Ng V."/>
            <person name="Clum A."/>
            <person name="Steindorff A."/>
            <person name="Ohm R."/>
            <person name="Martin F."/>
            <person name="Silar P."/>
            <person name="Natvig D."/>
            <person name="Lalanne C."/>
            <person name="Gautier V."/>
            <person name="Ament-Velasquez S.L."/>
            <person name="Kruys A."/>
            <person name="Hutchinson M.I."/>
            <person name="Powell A.J."/>
            <person name="Barry K."/>
            <person name="Miller A.N."/>
            <person name="Grigoriev I.V."/>
            <person name="Debuchy R."/>
            <person name="Gladieux P."/>
            <person name="Thoren M.H."/>
            <person name="Johannesson H."/>
        </authorList>
    </citation>
    <scope>NUCLEOTIDE SEQUENCE</scope>
    <source>
        <strain evidence="7">PSN4</strain>
    </source>
</reference>
<name>A0AAJ0FF44_9PEZI</name>
<evidence type="ECO:0000313" key="8">
    <source>
        <dbReference type="Proteomes" id="UP001239445"/>
    </source>
</evidence>
<dbReference type="SUPFAM" id="SSF53474">
    <property type="entry name" value="alpha/beta-Hydrolases"/>
    <property type="match status" value="1"/>
</dbReference>
<feature type="domain" description="Fungal lipase-type" evidence="5">
    <location>
        <begin position="101"/>
        <end position="238"/>
    </location>
</feature>
<dbReference type="Gene3D" id="3.40.50.1820">
    <property type="entry name" value="alpha/beta hydrolase"/>
    <property type="match status" value="1"/>
</dbReference>
<dbReference type="InterPro" id="IPR002921">
    <property type="entry name" value="Fungal_lipase-type"/>
</dbReference>
<organism evidence="7 8">
    <name type="scientific">Echria macrotheca</name>
    <dbReference type="NCBI Taxonomy" id="438768"/>
    <lineage>
        <taxon>Eukaryota</taxon>
        <taxon>Fungi</taxon>
        <taxon>Dikarya</taxon>
        <taxon>Ascomycota</taxon>
        <taxon>Pezizomycotina</taxon>
        <taxon>Sordariomycetes</taxon>
        <taxon>Sordariomycetidae</taxon>
        <taxon>Sordariales</taxon>
        <taxon>Schizotheciaceae</taxon>
        <taxon>Echria</taxon>
    </lineage>
</organism>
<dbReference type="Pfam" id="PF01764">
    <property type="entry name" value="Lipase_3"/>
    <property type="match status" value="1"/>
</dbReference>
<dbReference type="AlphaFoldDB" id="A0AAJ0FF44"/>
<gene>
    <name evidence="7" type="ORF">QBC47DRAFT_409639</name>
</gene>
<comment type="caution">
    <text evidence="7">The sequence shown here is derived from an EMBL/GenBank/DDBJ whole genome shotgun (WGS) entry which is preliminary data.</text>
</comment>
<comment type="similarity">
    <text evidence="1">Belongs to the AB hydrolase superfamily. Lipase family. Class 3 subfamily.</text>
</comment>
<dbReference type="GO" id="GO:0005525">
    <property type="term" value="F:GTP binding"/>
    <property type="evidence" value="ECO:0007669"/>
    <property type="project" value="InterPro"/>
</dbReference>
<feature type="domain" description="G" evidence="6">
    <location>
        <begin position="822"/>
        <end position="925"/>
    </location>
</feature>
<dbReference type="InterPro" id="IPR027417">
    <property type="entry name" value="P-loop_NTPase"/>
</dbReference>
<proteinExistence type="inferred from homology"/>
<sequence>MPTNPNFAPDYIHLGKEGTMSDNKKLTFIAASALSLLCYEKEDQISRILRTDDRFRVARDLDLLSNVWVIPNFADSTLLQKQSSLHSSPLLAWSLALQTVFVGFRGTWSAYDVLSDIDIRQSPDPTLGSRFHAGFYARASQYTTLIEQLAKRYRVVVCGHSLGGAMATLATYLVLGKDTNLHKIANAWENVHNGLSVVTFGSPAAMVVEEQSSTAALQKRWGTHFHHIINPDDPIPFALGESPKWFAKFFAVASRAALPPQFQLVLWVLKFWLENLSRGSFAHYGCIYLVEMADQIIQCRQITAISQIPQKAPDGSKFRQYHSMDHYAHCLGTTAQGAILVSPMGYTASMTADQFCQQCWQLPAAIRECSGVVHDNQVTISATVESRLVQFFLKDVMFKRNGKNVCVGSISFALNPDNHDQMFMRLDYDLGPDHTPAESLEVLHSIRTSLYAYDMFGHATRLPVSEVRNQSLRHASVPGTLDSLHLAMIIAFADQIAWVQKLKLERDAGGDEDANPAVLTERAAEVADLVDNIVISAPPHLVSRRLKYALETSESLWPESREEPPAPRGPGNPCQPDCPAGPKAMVNDMLEIFIETALHFQGTSVDNWKTIGRLKLAEVMPNTSLTVALKNFSDGFYNRPTDPEERIQHAIRQADDVLSSMRFCHVIMLTQLDAPPDWYWEVTTGTLAKSIGIVAGASLLGAGTVIGIGVMAVSLAYSWMQQPVELLKIPESRLKLTLEVLGVEASPLGSIAEMQLAAHLETDMGVSDSMETLERWQKRLAEGLKKHPVIKGRIDPSLFWAKWLFNVARVGKLRALIASQIRIGVEGPSEAGKSELLTALTGADPNTFRSGSHTNCRTMEIQIHRDTEREAAFVDCPGADDRNPRIREMAGLFRGMFGILLFVVPLDGTRSTAKEKALKEISMFLRRRGSDLRPVRILLSKADQLPSKRSRDEVFRNSLIESKRTVIRELRRLGSLPKDFVIHSRQARSDGALIASETLEDIVHPFSTHAQMSDDGKRALSDCPADEARKIDRLSLFHSLYRMAEEGYLWDIESLREWLRELSPNSVPDSARVWQDGVARRIMGGIGRSFKLTGDRRA</sequence>
<dbReference type="InterPro" id="IPR029058">
    <property type="entry name" value="AB_hydrolase_fold"/>
</dbReference>
<dbReference type="InterPro" id="IPR051218">
    <property type="entry name" value="Sec_MonoDiacylglyc_Lipase"/>
</dbReference>
<dbReference type="Proteomes" id="UP001239445">
    <property type="component" value="Unassembled WGS sequence"/>
</dbReference>
<evidence type="ECO:0000259" key="5">
    <source>
        <dbReference type="Pfam" id="PF01764"/>
    </source>
</evidence>
<dbReference type="CDD" id="cd00519">
    <property type="entry name" value="Lipase_3"/>
    <property type="match status" value="1"/>
</dbReference>
<feature type="region of interest" description="Disordered" evidence="4">
    <location>
        <begin position="554"/>
        <end position="580"/>
    </location>
</feature>
<dbReference type="Pfam" id="PF01926">
    <property type="entry name" value="MMR_HSR1"/>
    <property type="match status" value="1"/>
</dbReference>
<evidence type="ECO:0008006" key="9">
    <source>
        <dbReference type="Google" id="ProtNLM"/>
    </source>
</evidence>
<dbReference type="PANTHER" id="PTHR45856">
    <property type="entry name" value="ALPHA/BETA-HYDROLASES SUPERFAMILY PROTEIN"/>
    <property type="match status" value="1"/>
</dbReference>
<evidence type="ECO:0000313" key="7">
    <source>
        <dbReference type="EMBL" id="KAK1758805.1"/>
    </source>
</evidence>
<evidence type="ECO:0000256" key="3">
    <source>
        <dbReference type="ARBA" id="ARBA00048461"/>
    </source>
</evidence>
<evidence type="ECO:0000259" key="6">
    <source>
        <dbReference type="Pfam" id="PF01926"/>
    </source>
</evidence>
<evidence type="ECO:0000256" key="1">
    <source>
        <dbReference type="ARBA" id="ARBA00043996"/>
    </source>
</evidence>
<dbReference type="GO" id="GO:0006629">
    <property type="term" value="P:lipid metabolic process"/>
    <property type="evidence" value="ECO:0007669"/>
    <property type="project" value="InterPro"/>
</dbReference>
<dbReference type="Gene3D" id="3.40.50.300">
    <property type="entry name" value="P-loop containing nucleotide triphosphate hydrolases"/>
    <property type="match status" value="1"/>
</dbReference>
<evidence type="ECO:0000256" key="4">
    <source>
        <dbReference type="SAM" id="MobiDB-lite"/>
    </source>
</evidence>
<dbReference type="PANTHER" id="PTHR45856:SF25">
    <property type="entry name" value="FUNGAL LIPASE-LIKE DOMAIN-CONTAINING PROTEIN"/>
    <property type="match status" value="1"/>
</dbReference>
<keyword evidence="8" id="KW-1185">Reference proteome</keyword>
<comment type="catalytic activity">
    <reaction evidence="3">
        <text>a monoacylglycerol + H2O = glycerol + a fatty acid + H(+)</text>
        <dbReference type="Rhea" id="RHEA:15245"/>
        <dbReference type="ChEBI" id="CHEBI:15377"/>
        <dbReference type="ChEBI" id="CHEBI:15378"/>
        <dbReference type="ChEBI" id="CHEBI:17408"/>
        <dbReference type="ChEBI" id="CHEBI:17754"/>
        <dbReference type="ChEBI" id="CHEBI:28868"/>
    </reaction>
</comment>